<dbReference type="Proteomes" id="UP000019754">
    <property type="component" value="Unassembled WGS sequence"/>
</dbReference>
<accession>A0A022KTK9</accession>
<dbReference type="EMBL" id="AORC01000021">
    <property type="protein sequence ID" value="EYT47871.1"/>
    <property type="molecule type" value="Genomic_DNA"/>
</dbReference>
<dbReference type="HOGENOM" id="CLU_2732089_0_0_11"/>
<evidence type="ECO:0000313" key="4">
    <source>
        <dbReference type="Proteomes" id="UP000019754"/>
    </source>
</evidence>
<proteinExistence type="predicted"/>
<keyword evidence="2" id="KW-0812">Transmembrane</keyword>
<dbReference type="STRING" id="1249481.D641_0113835"/>
<evidence type="ECO:0000313" key="3">
    <source>
        <dbReference type="EMBL" id="EYT47871.1"/>
    </source>
</evidence>
<keyword evidence="4" id="KW-1185">Reference proteome</keyword>
<reference evidence="3 4" key="1">
    <citation type="journal article" date="2013" name="Genome Announc.">
        <title>Draft genome sequence of an Actinobacterium, Brachybacterium muris strain UCD-AY4.</title>
        <authorList>
            <person name="Lo J.R."/>
            <person name="Lang J.M."/>
            <person name="Darling A.E."/>
            <person name="Eisen J.A."/>
            <person name="Coil D.A."/>
        </authorList>
    </citation>
    <scope>NUCLEOTIDE SEQUENCE [LARGE SCALE GENOMIC DNA]</scope>
    <source>
        <strain evidence="3 4">UCD-AY4</strain>
    </source>
</reference>
<evidence type="ECO:0000256" key="2">
    <source>
        <dbReference type="SAM" id="Phobius"/>
    </source>
</evidence>
<name>A0A022KTK9_9MICO</name>
<organism evidence="3 4">
    <name type="scientific">Brachybacterium muris UCD-AY4</name>
    <dbReference type="NCBI Taxonomy" id="1249481"/>
    <lineage>
        <taxon>Bacteria</taxon>
        <taxon>Bacillati</taxon>
        <taxon>Actinomycetota</taxon>
        <taxon>Actinomycetes</taxon>
        <taxon>Micrococcales</taxon>
        <taxon>Dermabacteraceae</taxon>
        <taxon>Brachybacterium</taxon>
    </lineage>
</organism>
<dbReference type="RefSeq" id="WP_017824096.1">
    <property type="nucleotide sequence ID" value="NZ_AORC01000021.1"/>
</dbReference>
<sequence length="71" mass="7389">MTDQLMILAEAGAAAEGIPAYLVGLGMLIILLGLLGITYLAGGVQRSGREARHPAETRTSAHHHDTAASDH</sequence>
<gene>
    <name evidence="3" type="ORF">D641_0113835</name>
</gene>
<dbReference type="AlphaFoldDB" id="A0A022KTK9"/>
<feature type="region of interest" description="Disordered" evidence="1">
    <location>
        <begin position="48"/>
        <end position="71"/>
    </location>
</feature>
<protein>
    <submittedName>
        <fullName evidence="3">Uncharacterized protein</fullName>
    </submittedName>
</protein>
<feature type="transmembrane region" description="Helical" evidence="2">
    <location>
        <begin position="20"/>
        <end position="42"/>
    </location>
</feature>
<keyword evidence="2" id="KW-0472">Membrane</keyword>
<evidence type="ECO:0000256" key="1">
    <source>
        <dbReference type="SAM" id="MobiDB-lite"/>
    </source>
</evidence>
<keyword evidence="2" id="KW-1133">Transmembrane helix</keyword>
<feature type="compositionally biased region" description="Basic and acidic residues" evidence="1">
    <location>
        <begin position="62"/>
        <end position="71"/>
    </location>
</feature>
<comment type="caution">
    <text evidence="3">The sequence shown here is derived from an EMBL/GenBank/DDBJ whole genome shotgun (WGS) entry which is preliminary data.</text>
</comment>